<dbReference type="OrthoDB" id="782346at2759"/>
<dbReference type="GO" id="GO:0005634">
    <property type="term" value="C:nucleus"/>
    <property type="evidence" value="ECO:0000318"/>
    <property type="project" value="GO_Central"/>
</dbReference>
<evidence type="ECO:0000313" key="6">
    <source>
        <dbReference type="EMBL" id="EYU36470.1"/>
    </source>
</evidence>
<dbReference type="GO" id="GO:0003680">
    <property type="term" value="F:minor groove of adenine-thymine-rich DNA binding"/>
    <property type="evidence" value="ECO:0000318"/>
    <property type="project" value="GO_Central"/>
</dbReference>
<dbReference type="GO" id="GO:0003700">
    <property type="term" value="F:DNA-binding transcription factor activity"/>
    <property type="evidence" value="ECO:0000318"/>
    <property type="project" value="GO_Central"/>
</dbReference>
<keyword evidence="7" id="KW-1185">Reference proteome</keyword>
<dbReference type="InterPro" id="IPR014476">
    <property type="entry name" value="AHL15-29"/>
</dbReference>
<dbReference type="CDD" id="cd11378">
    <property type="entry name" value="DUF296"/>
    <property type="match status" value="1"/>
</dbReference>
<proteinExistence type="predicted"/>
<feature type="region of interest" description="Disordered" evidence="4">
    <location>
        <begin position="25"/>
        <end position="130"/>
    </location>
</feature>
<dbReference type="EMBL" id="KI630592">
    <property type="protein sequence ID" value="EYU36470.1"/>
    <property type="molecule type" value="Genomic_DNA"/>
</dbReference>
<dbReference type="PANTHER" id="PTHR31100:SF69">
    <property type="entry name" value="AT-HOOK MOTIF NUCLEAR-LOCALIZED PROTEIN 17-RELATED"/>
    <property type="match status" value="1"/>
</dbReference>
<feature type="domain" description="PPC" evidence="5">
    <location>
        <begin position="124"/>
        <end position="262"/>
    </location>
</feature>
<evidence type="ECO:0000256" key="4">
    <source>
        <dbReference type="SAM" id="MobiDB-lite"/>
    </source>
</evidence>
<keyword evidence="3" id="KW-0804">Transcription</keyword>
<evidence type="ECO:0000256" key="2">
    <source>
        <dbReference type="ARBA" id="ARBA00023125"/>
    </source>
</evidence>
<accession>A0A022RC55</accession>
<dbReference type="Gene3D" id="3.30.1330.80">
    <property type="entry name" value="Hypothetical protein, similar to alpha- acetolactate decarboxylase, domain 2"/>
    <property type="match status" value="1"/>
</dbReference>
<name>A0A022RC55_ERYGU</name>
<dbReference type="InterPro" id="IPR005175">
    <property type="entry name" value="PPC_dom"/>
</dbReference>
<reference evidence="6 7" key="1">
    <citation type="journal article" date="2013" name="Proc. Natl. Acad. Sci. U.S.A.">
        <title>Fine-scale variation in meiotic recombination in Mimulus inferred from population shotgun sequencing.</title>
        <authorList>
            <person name="Hellsten U."/>
            <person name="Wright K.M."/>
            <person name="Jenkins J."/>
            <person name="Shu S."/>
            <person name="Yuan Y."/>
            <person name="Wessler S.R."/>
            <person name="Schmutz J."/>
            <person name="Willis J.H."/>
            <person name="Rokhsar D.S."/>
        </authorList>
    </citation>
    <scope>NUCLEOTIDE SEQUENCE [LARGE SCALE GENOMIC DNA]</scope>
    <source>
        <strain evidence="7">cv. DUN x IM62</strain>
    </source>
</reference>
<organism evidence="6 7">
    <name type="scientific">Erythranthe guttata</name>
    <name type="common">Yellow monkey flower</name>
    <name type="synonym">Mimulus guttatus</name>
    <dbReference type="NCBI Taxonomy" id="4155"/>
    <lineage>
        <taxon>Eukaryota</taxon>
        <taxon>Viridiplantae</taxon>
        <taxon>Streptophyta</taxon>
        <taxon>Embryophyta</taxon>
        <taxon>Tracheophyta</taxon>
        <taxon>Spermatophyta</taxon>
        <taxon>Magnoliopsida</taxon>
        <taxon>eudicotyledons</taxon>
        <taxon>Gunneridae</taxon>
        <taxon>Pentapetalae</taxon>
        <taxon>asterids</taxon>
        <taxon>lamiids</taxon>
        <taxon>Lamiales</taxon>
        <taxon>Phrymaceae</taxon>
        <taxon>Erythranthe</taxon>
    </lineage>
</organism>
<dbReference type="STRING" id="4155.A0A022RC55"/>
<dbReference type="AlphaFoldDB" id="A0A022RC55"/>
<dbReference type="PROSITE" id="PS51742">
    <property type="entry name" value="PPC"/>
    <property type="match status" value="1"/>
</dbReference>
<evidence type="ECO:0000313" key="7">
    <source>
        <dbReference type="Proteomes" id="UP000030748"/>
    </source>
</evidence>
<dbReference type="OMA" id="PQTASCH"/>
<keyword evidence="1" id="KW-0805">Transcription regulation</keyword>
<keyword evidence="2" id="KW-0238">DNA-binding</keyword>
<dbReference type="PhylomeDB" id="A0A022RC55"/>
<dbReference type="SUPFAM" id="SSF117856">
    <property type="entry name" value="AF0104/ALDC/Ptd012-like"/>
    <property type="match status" value="1"/>
</dbReference>
<sequence length="309" mass="32596">MKREYGGEDKRLHHSNTAAAAMFSHHHQSHNSFHLHSQPSPPHLHHTAAGPECPPTSEEADSHSHSPSYNHSSAAKRKAYDDDAFPPPSDGGATIEVVRRPRGRPPGSKNKAKPPVIITRDSSEPSMSPYVLELPPGVDVIESTASFCRKRNMGLSVLNGNGVVANVTIKQPSTTPGATVTFHGRFDILSISATILPAGALPVGNGSFTISLAGPQGQVVGGHVVGPLISAGTIYLIAASFNRPSFDRLQLAVDHADSAAIEGGQNHHRDSPKAVSGGDSGGTPIYSYQPSDVIWAPTARQPPPSQPPY</sequence>
<gene>
    <name evidence="6" type="ORF">MIMGU_mgv1a010537mg</name>
</gene>
<protein>
    <recommendedName>
        <fullName evidence="5">PPC domain-containing protein</fullName>
    </recommendedName>
</protein>
<dbReference type="eggNOG" id="ENOG502QUN4">
    <property type="taxonomic scope" value="Eukaryota"/>
</dbReference>
<evidence type="ECO:0000256" key="1">
    <source>
        <dbReference type="ARBA" id="ARBA00023015"/>
    </source>
</evidence>
<dbReference type="Proteomes" id="UP000030748">
    <property type="component" value="Unassembled WGS sequence"/>
</dbReference>
<dbReference type="KEGG" id="egt:105959341"/>
<dbReference type="Pfam" id="PF03479">
    <property type="entry name" value="PCC"/>
    <property type="match status" value="1"/>
</dbReference>
<dbReference type="PANTHER" id="PTHR31100">
    <property type="entry name" value="AT-HOOK MOTIF NUCLEAR-LOCALIZED PROTEIN 15"/>
    <property type="match status" value="1"/>
</dbReference>
<evidence type="ECO:0000256" key="3">
    <source>
        <dbReference type="ARBA" id="ARBA00023163"/>
    </source>
</evidence>
<feature type="compositionally biased region" description="Pro residues" evidence="4">
    <location>
        <begin position="300"/>
        <end position="309"/>
    </location>
</feature>
<feature type="region of interest" description="Disordered" evidence="4">
    <location>
        <begin position="262"/>
        <end position="309"/>
    </location>
</feature>
<evidence type="ECO:0000259" key="5">
    <source>
        <dbReference type="PROSITE" id="PS51742"/>
    </source>
</evidence>